<dbReference type="PANTHER" id="PTHR13743">
    <property type="entry name" value="BEIGE/BEACH-RELATED"/>
    <property type="match status" value="1"/>
</dbReference>
<evidence type="ECO:0000259" key="1">
    <source>
        <dbReference type="PROSITE" id="PS50197"/>
    </source>
</evidence>
<comment type="caution">
    <text evidence="2">The sequence shown here is derived from an EMBL/GenBank/DDBJ whole genome shotgun (WGS) entry which is preliminary data.</text>
</comment>
<dbReference type="SMART" id="SM01026">
    <property type="entry name" value="Beach"/>
    <property type="match status" value="1"/>
</dbReference>
<dbReference type="InterPro" id="IPR050865">
    <property type="entry name" value="BEACH_Domain"/>
</dbReference>
<organism evidence="2 3">
    <name type="scientific">Rotaria socialis</name>
    <dbReference type="NCBI Taxonomy" id="392032"/>
    <lineage>
        <taxon>Eukaryota</taxon>
        <taxon>Metazoa</taxon>
        <taxon>Spiralia</taxon>
        <taxon>Gnathifera</taxon>
        <taxon>Rotifera</taxon>
        <taxon>Eurotatoria</taxon>
        <taxon>Bdelloidea</taxon>
        <taxon>Philodinida</taxon>
        <taxon>Philodinidae</taxon>
        <taxon>Rotaria</taxon>
    </lineage>
</organism>
<name>A0A822APJ1_9BILA</name>
<gene>
    <name evidence="2" type="ORF">QYT958_LOCUS38040</name>
</gene>
<sequence length="165" mass="19429">PVGALNPTRKAFFIERYNNWESDTMPPFHYGTHYSTAAFTLSWLIRLEPFTTFYLNLQEGKFDHANRVFHSIPVSWQNCQRDSSDVKELIPEFFSLPEMFTNCNHYKLGRTEDGLKVDDVILPKWAETPEDFIRINRAALESEFVSCHLHHWIDLIFGYKQRGLL</sequence>
<accession>A0A822APJ1</accession>
<protein>
    <recommendedName>
        <fullName evidence="1">BEACH domain-containing protein</fullName>
    </recommendedName>
</protein>
<dbReference type="GO" id="GO:0005829">
    <property type="term" value="C:cytosol"/>
    <property type="evidence" value="ECO:0007669"/>
    <property type="project" value="TreeGrafter"/>
</dbReference>
<dbReference type="Proteomes" id="UP000663848">
    <property type="component" value="Unassembled WGS sequence"/>
</dbReference>
<dbReference type="InterPro" id="IPR000409">
    <property type="entry name" value="BEACH_dom"/>
</dbReference>
<dbReference type="SUPFAM" id="SSF81837">
    <property type="entry name" value="BEACH domain"/>
    <property type="match status" value="1"/>
</dbReference>
<dbReference type="PANTHER" id="PTHR13743:SF162">
    <property type="entry name" value="NEUROBEACHIN"/>
    <property type="match status" value="1"/>
</dbReference>
<dbReference type="Pfam" id="PF02138">
    <property type="entry name" value="Beach"/>
    <property type="match status" value="1"/>
</dbReference>
<dbReference type="EMBL" id="CAJOBR010032684">
    <property type="protein sequence ID" value="CAF5000225.1"/>
    <property type="molecule type" value="Genomic_DNA"/>
</dbReference>
<proteinExistence type="predicted"/>
<feature type="domain" description="BEACH" evidence="1">
    <location>
        <begin position="1"/>
        <end position="165"/>
    </location>
</feature>
<evidence type="ECO:0000313" key="3">
    <source>
        <dbReference type="Proteomes" id="UP000663848"/>
    </source>
</evidence>
<dbReference type="Gene3D" id="1.10.1540.10">
    <property type="entry name" value="BEACH domain"/>
    <property type="match status" value="1"/>
</dbReference>
<reference evidence="2" key="1">
    <citation type="submission" date="2021-02" db="EMBL/GenBank/DDBJ databases">
        <authorList>
            <person name="Nowell W R."/>
        </authorList>
    </citation>
    <scope>NUCLEOTIDE SEQUENCE</scope>
</reference>
<dbReference type="CDD" id="cd06071">
    <property type="entry name" value="Beach"/>
    <property type="match status" value="1"/>
</dbReference>
<dbReference type="InterPro" id="IPR036372">
    <property type="entry name" value="BEACH_dom_sf"/>
</dbReference>
<dbReference type="GO" id="GO:0008104">
    <property type="term" value="P:intracellular protein localization"/>
    <property type="evidence" value="ECO:0007669"/>
    <property type="project" value="TreeGrafter"/>
</dbReference>
<dbReference type="AlphaFoldDB" id="A0A822APJ1"/>
<dbReference type="GO" id="GO:0019901">
    <property type="term" value="F:protein kinase binding"/>
    <property type="evidence" value="ECO:0007669"/>
    <property type="project" value="TreeGrafter"/>
</dbReference>
<evidence type="ECO:0000313" key="2">
    <source>
        <dbReference type="EMBL" id="CAF5000225.1"/>
    </source>
</evidence>
<dbReference type="PROSITE" id="PS50197">
    <property type="entry name" value="BEACH"/>
    <property type="match status" value="1"/>
</dbReference>
<feature type="non-terminal residue" evidence="2">
    <location>
        <position position="1"/>
    </location>
</feature>
<dbReference type="GO" id="GO:0016020">
    <property type="term" value="C:membrane"/>
    <property type="evidence" value="ECO:0007669"/>
    <property type="project" value="TreeGrafter"/>
</dbReference>